<dbReference type="AlphaFoldDB" id="A0A2T7EGE3"/>
<protein>
    <submittedName>
        <fullName evidence="1">Uncharacterized protein</fullName>
    </submittedName>
</protein>
<dbReference type="Gramene" id="PUZ66897">
    <property type="protein sequence ID" value="PUZ66897"/>
    <property type="gene ID" value="GQ55_3G383100"/>
</dbReference>
<proteinExistence type="predicted"/>
<evidence type="ECO:0000313" key="1">
    <source>
        <dbReference type="EMBL" id="PUZ66897.1"/>
    </source>
</evidence>
<name>A0A2T7EGE3_9POAL</name>
<evidence type="ECO:0000313" key="2">
    <source>
        <dbReference type="Proteomes" id="UP000244336"/>
    </source>
</evidence>
<organism evidence="1 2">
    <name type="scientific">Panicum hallii var. hallii</name>
    <dbReference type="NCBI Taxonomy" id="1504633"/>
    <lineage>
        <taxon>Eukaryota</taxon>
        <taxon>Viridiplantae</taxon>
        <taxon>Streptophyta</taxon>
        <taxon>Embryophyta</taxon>
        <taxon>Tracheophyta</taxon>
        <taxon>Spermatophyta</taxon>
        <taxon>Magnoliopsida</taxon>
        <taxon>Liliopsida</taxon>
        <taxon>Poales</taxon>
        <taxon>Poaceae</taxon>
        <taxon>PACMAD clade</taxon>
        <taxon>Panicoideae</taxon>
        <taxon>Panicodae</taxon>
        <taxon>Paniceae</taxon>
        <taxon>Panicinae</taxon>
        <taxon>Panicum</taxon>
        <taxon>Panicum sect. Panicum</taxon>
    </lineage>
</organism>
<keyword evidence="2" id="KW-1185">Reference proteome</keyword>
<gene>
    <name evidence="1" type="ORF">GQ55_3G383100</name>
</gene>
<accession>A0A2T7EGE3</accession>
<dbReference type="Proteomes" id="UP000244336">
    <property type="component" value="Chromosome 3"/>
</dbReference>
<sequence length="118" mass="12933">MVLMHLDLASRGRQLVAQTRFEGFCQCSRPVGLGEAGRPGISTKSIHPTSIVWWMVIMDQPHLISLNLIQFAPSCGRPILGGSLLVVSFVFACSSRSYGSIRAFLLVLWQGMICLAKV</sequence>
<reference evidence="1 2" key="1">
    <citation type="submission" date="2018-04" db="EMBL/GenBank/DDBJ databases">
        <title>WGS assembly of Panicum hallii var. hallii HAL2.</title>
        <authorList>
            <person name="Lovell J."/>
            <person name="Jenkins J."/>
            <person name="Lowry D."/>
            <person name="Mamidi S."/>
            <person name="Sreedasyam A."/>
            <person name="Weng X."/>
            <person name="Barry K."/>
            <person name="Bonette J."/>
            <person name="Campitelli B."/>
            <person name="Daum C."/>
            <person name="Gordon S."/>
            <person name="Gould B."/>
            <person name="Lipzen A."/>
            <person name="MacQueen A."/>
            <person name="Palacio-Mejia J."/>
            <person name="Plott C."/>
            <person name="Shakirov E."/>
            <person name="Shu S."/>
            <person name="Yoshinaga Y."/>
            <person name="Zane M."/>
            <person name="Rokhsar D."/>
            <person name="Grimwood J."/>
            <person name="Schmutz J."/>
            <person name="Juenger T."/>
        </authorList>
    </citation>
    <scope>NUCLEOTIDE SEQUENCE [LARGE SCALE GENOMIC DNA]</scope>
    <source>
        <strain evidence="2">cv. HAL2</strain>
    </source>
</reference>
<dbReference type="EMBL" id="CM009751">
    <property type="protein sequence ID" value="PUZ66897.1"/>
    <property type="molecule type" value="Genomic_DNA"/>
</dbReference>